<reference evidence="1" key="1">
    <citation type="journal article" date="2015" name="Int. J. Syst. Evol. Microbiol.">
        <title>Rhizobium oryzicola sp. nov., potential plant-growth-promoting endophytic bacteria isolated from rice roots.</title>
        <authorList>
            <person name="Zhang X.X."/>
            <person name="Gao J.S."/>
            <person name="Cao Y.H."/>
            <person name="Sheirdil R.A."/>
            <person name="Wang X.C."/>
            <person name="Zhang L."/>
        </authorList>
    </citation>
    <scope>NUCLEOTIDE SEQUENCE</scope>
    <source>
        <strain evidence="1">05753</strain>
    </source>
</reference>
<evidence type="ECO:0000313" key="1">
    <source>
        <dbReference type="EMBL" id="MDO1583142.1"/>
    </source>
</evidence>
<dbReference type="RefSeq" id="WP_302077334.1">
    <property type="nucleotide sequence ID" value="NZ_JAUKWQ010000004.1"/>
</dbReference>
<dbReference type="Gene3D" id="3.40.800.10">
    <property type="entry name" value="Ureohydrolase domain"/>
    <property type="match status" value="1"/>
</dbReference>
<proteinExistence type="predicted"/>
<dbReference type="InterPro" id="IPR023696">
    <property type="entry name" value="Ureohydrolase_dom_sf"/>
</dbReference>
<dbReference type="Pfam" id="PF00491">
    <property type="entry name" value="Arginase"/>
    <property type="match status" value="1"/>
</dbReference>
<protein>
    <submittedName>
        <fullName evidence="1">Arginase family protein</fullName>
    </submittedName>
</protein>
<dbReference type="InterPro" id="IPR006035">
    <property type="entry name" value="Ureohydrolase"/>
</dbReference>
<organism evidence="1 2">
    <name type="scientific">Rhizobium oryzicola</name>
    <dbReference type="NCBI Taxonomy" id="1232668"/>
    <lineage>
        <taxon>Bacteria</taxon>
        <taxon>Pseudomonadati</taxon>
        <taxon>Pseudomonadota</taxon>
        <taxon>Alphaproteobacteria</taxon>
        <taxon>Hyphomicrobiales</taxon>
        <taxon>Rhizobiaceae</taxon>
        <taxon>Rhizobium/Agrobacterium group</taxon>
        <taxon>Rhizobium</taxon>
    </lineage>
</organism>
<name>A0ABT8SXF6_9HYPH</name>
<sequence>MAKSQGVRIIYMEGFIDRGPQSVTAEVKDICGGPPAYLTFDIDSTDPSMAPRFYLAERARAGKSSKPR</sequence>
<dbReference type="EMBL" id="JAUKWQ010000004">
    <property type="protein sequence ID" value="MDO1583142.1"/>
    <property type="molecule type" value="Genomic_DNA"/>
</dbReference>
<comment type="caution">
    <text evidence="1">The sequence shown here is derived from an EMBL/GenBank/DDBJ whole genome shotgun (WGS) entry which is preliminary data.</text>
</comment>
<accession>A0ABT8SXF6</accession>
<gene>
    <name evidence="1" type="ORF">Q2T52_13705</name>
</gene>
<keyword evidence="2" id="KW-1185">Reference proteome</keyword>
<evidence type="ECO:0000313" key="2">
    <source>
        <dbReference type="Proteomes" id="UP001169006"/>
    </source>
</evidence>
<reference evidence="1" key="2">
    <citation type="submission" date="2023-07" db="EMBL/GenBank/DDBJ databases">
        <authorList>
            <person name="Sun H."/>
        </authorList>
    </citation>
    <scope>NUCLEOTIDE SEQUENCE</scope>
    <source>
        <strain evidence="1">05753</strain>
    </source>
</reference>
<dbReference type="SUPFAM" id="SSF52768">
    <property type="entry name" value="Arginase/deacetylase"/>
    <property type="match status" value="1"/>
</dbReference>
<dbReference type="Proteomes" id="UP001169006">
    <property type="component" value="Unassembled WGS sequence"/>
</dbReference>